<sequence length="158" mass="16820">MVSTAVQNSRTMTTKTFDSARSVVWAGRLITLLGAGHTVGALILTRGFFDDWLAGDLWDSSLDLRAPQPILGAFFVSVASFGIPLLLVGWAITHMGHHNLIPPPLLTCTLALWITACDLLGGPSPLLLAWLSILTLLIAARRKARAATPATETPASAH</sequence>
<dbReference type="eggNOG" id="ENOG5033CQV">
    <property type="taxonomic scope" value="Bacteria"/>
</dbReference>
<accession>K0F4V6</accession>
<dbReference type="STRING" id="1133849.O3I_023080"/>
<dbReference type="KEGG" id="nbr:O3I_023080"/>
<evidence type="ECO:0000313" key="3">
    <source>
        <dbReference type="Proteomes" id="UP000006304"/>
    </source>
</evidence>
<dbReference type="HOGENOM" id="CLU_1667562_0_0_11"/>
<proteinExistence type="predicted"/>
<evidence type="ECO:0000313" key="2">
    <source>
        <dbReference type="EMBL" id="AFU02571.1"/>
    </source>
</evidence>
<keyword evidence="1" id="KW-0472">Membrane</keyword>
<protein>
    <recommendedName>
        <fullName evidence="4">Transmembrane protein</fullName>
    </recommendedName>
</protein>
<keyword evidence="1" id="KW-0812">Transmembrane</keyword>
<evidence type="ECO:0008006" key="4">
    <source>
        <dbReference type="Google" id="ProtNLM"/>
    </source>
</evidence>
<feature type="transmembrane region" description="Helical" evidence="1">
    <location>
        <begin position="69"/>
        <end position="92"/>
    </location>
</feature>
<organism evidence="2 3">
    <name type="scientific">Nocardia brasiliensis (strain ATCC 700358 / HUJEG-1)</name>
    <dbReference type="NCBI Taxonomy" id="1133849"/>
    <lineage>
        <taxon>Bacteria</taxon>
        <taxon>Bacillati</taxon>
        <taxon>Actinomycetota</taxon>
        <taxon>Actinomycetes</taxon>
        <taxon>Mycobacteriales</taxon>
        <taxon>Nocardiaceae</taxon>
        <taxon>Nocardia</taxon>
    </lineage>
</organism>
<gene>
    <name evidence="2" type="ORF">O3I_023080</name>
</gene>
<feature type="transmembrane region" description="Helical" evidence="1">
    <location>
        <begin position="99"/>
        <end position="116"/>
    </location>
</feature>
<name>K0F4V6_NOCB7</name>
<reference evidence="2 3" key="1">
    <citation type="journal article" date="2012" name="J. Bacteriol.">
        <title>Complete genome sequence of Nocardia brasiliensis HUJEG-1.</title>
        <authorList>
            <person name="Vera-Cabrera L."/>
            <person name="Ortiz-Lopez R."/>
            <person name="Elizondo-Gonzalez R."/>
            <person name="Perez-Maya A.A."/>
            <person name="Ocampo-Candiani J."/>
        </authorList>
    </citation>
    <scope>NUCLEOTIDE SEQUENCE [LARGE SCALE GENOMIC DNA]</scope>
    <source>
        <strain evidence="3">ATCC 700358</strain>
    </source>
</reference>
<dbReference type="EMBL" id="CP003876">
    <property type="protein sequence ID" value="AFU02571.1"/>
    <property type="molecule type" value="Genomic_DNA"/>
</dbReference>
<keyword evidence="1" id="KW-1133">Transmembrane helix</keyword>
<feature type="transmembrane region" description="Helical" evidence="1">
    <location>
        <begin position="29"/>
        <end position="49"/>
    </location>
</feature>
<feature type="transmembrane region" description="Helical" evidence="1">
    <location>
        <begin position="122"/>
        <end position="140"/>
    </location>
</feature>
<keyword evidence="3" id="KW-1185">Reference proteome</keyword>
<evidence type="ECO:0000256" key="1">
    <source>
        <dbReference type="SAM" id="Phobius"/>
    </source>
</evidence>
<dbReference type="AlphaFoldDB" id="K0F4V6"/>
<dbReference type="Proteomes" id="UP000006304">
    <property type="component" value="Chromosome"/>
</dbReference>